<feature type="compositionally biased region" description="Polar residues" evidence="1">
    <location>
        <begin position="36"/>
        <end position="53"/>
    </location>
</feature>
<name>A0A2G8JB60_STIJA</name>
<dbReference type="Proteomes" id="UP000230750">
    <property type="component" value="Unassembled WGS sequence"/>
</dbReference>
<reference evidence="2 3" key="1">
    <citation type="journal article" date="2017" name="PLoS Biol.">
        <title>The sea cucumber genome provides insights into morphological evolution and visceral regeneration.</title>
        <authorList>
            <person name="Zhang X."/>
            <person name="Sun L."/>
            <person name="Yuan J."/>
            <person name="Sun Y."/>
            <person name="Gao Y."/>
            <person name="Zhang L."/>
            <person name="Li S."/>
            <person name="Dai H."/>
            <person name="Hamel J.F."/>
            <person name="Liu C."/>
            <person name="Yu Y."/>
            <person name="Liu S."/>
            <person name="Lin W."/>
            <person name="Guo K."/>
            <person name="Jin S."/>
            <person name="Xu P."/>
            <person name="Storey K.B."/>
            <person name="Huan P."/>
            <person name="Zhang T."/>
            <person name="Zhou Y."/>
            <person name="Zhang J."/>
            <person name="Lin C."/>
            <person name="Li X."/>
            <person name="Xing L."/>
            <person name="Huo D."/>
            <person name="Sun M."/>
            <person name="Wang L."/>
            <person name="Mercier A."/>
            <person name="Li F."/>
            <person name="Yang H."/>
            <person name="Xiang J."/>
        </authorList>
    </citation>
    <scope>NUCLEOTIDE SEQUENCE [LARGE SCALE GENOMIC DNA]</scope>
    <source>
        <strain evidence="2">Shaxun</strain>
        <tissue evidence="2">Muscle</tissue>
    </source>
</reference>
<protein>
    <submittedName>
        <fullName evidence="2">Putative trichohyalin isoform X2</fullName>
    </submittedName>
</protein>
<comment type="caution">
    <text evidence="2">The sequence shown here is derived from an EMBL/GenBank/DDBJ whole genome shotgun (WGS) entry which is preliminary data.</text>
</comment>
<evidence type="ECO:0000313" key="3">
    <source>
        <dbReference type="Proteomes" id="UP000230750"/>
    </source>
</evidence>
<evidence type="ECO:0000313" key="2">
    <source>
        <dbReference type="EMBL" id="PIK32972.1"/>
    </source>
</evidence>
<proteinExistence type="predicted"/>
<keyword evidence="3" id="KW-1185">Reference proteome</keyword>
<dbReference type="EMBL" id="MRZV01002880">
    <property type="protein sequence ID" value="PIK32972.1"/>
    <property type="molecule type" value="Genomic_DNA"/>
</dbReference>
<feature type="region of interest" description="Disordered" evidence="1">
    <location>
        <begin position="73"/>
        <end position="92"/>
    </location>
</feature>
<dbReference type="OrthoDB" id="10072101at2759"/>
<sequence>MARAAEKMQENFLKEQALYKAGDIQALRPDSDDAMSISSGGSKPSTPNTTMRPKSSRILKTKDRERLLKEKRAEKKRLKEHASSASAAPDMESLALMLEERKSAAMEATPTFTVQMK</sequence>
<accession>A0A2G8JB60</accession>
<evidence type="ECO:0000256" key="1">
    <source>
        <dbReference type="SAM" id="MobiDB-lite"/>
    </source>
</evidence>
<dbReference type="AlphaFoldDB" id="A0A2G8JB60"/>
<organism evidence="2 3">
    <name type="scientific">Stichopus japonicus</name>
    <name type="common">Sea cucumber</name>
    <dbReference type="NCBI Taxonomy" id="307972"/>
    <lineage>
        <taxon>Eukaryota</taxon>
        <taxon>Metazoa</taxon>
        <taxon>Echinodermata</taxon>
        <taxon>Eleutherozoa</taxon>
        <taxon>Echinozoa</taxon>
        <taxon>Holothuroidea</taxon>
        <taxon>Aspidochirotacea</taxon>
        <taxon>Aspidochirotida</taxon>
        <taxon>Stichopodidae</taxon>
        <taxon>Apostichopus</taxon>
    </lineage>
</organism>
<feature type="region of interest" description="Disordered" evidence="1">
    <location>
        <begin position="29"/>
        <end position="66"/>
    </location>
</feature>
<gene>
    <name evidence="2" type="ORF">BSL78_30217</name>
</gene>